<proteinExistence type="predicted"/>
<dbReference type="GO" id="GO:0005789">
    <property type="term" value="C:endoplasmic reticulum membrane"/>
    <property type="evidence" value="ECO:0007669"/>
    <property type="project" value="UniProtKB-SubCell"/>
</dbReference>
<dbReference type="AlphaFoldDB" id="A0A816SJ40"/>
<feature type="compositionally biased region" description="Basic and acidic residues" evidence="4">
    <location>
        <begin position="9"/>
        <end position="29"/>
    </location>
</feature>
<keyword evidence="2" id="KW-0479">Metal-binding</keyword>
<dbReference type="PANTHER" id="PTHR10869:SF123">
    <property type="entry name" value="PROLYL 4-HYDROXYLASE 10-RELATED"/>
    <property type="match status" value="1"/>
</dbReference>
<name>A0A816SJ40_BRANA</name>
<feature type="region of interest" description="Disordered" evidence="4">
    <location>
        <begin position="1"/>
        <end position="41"/>
    </location>
</feature>
<evidence type="ECO:0000256" key="2">
    <source>
        <dbReference type="ARBA" id="ARBA00022723"/>
    </source>
</evidence>
<evidence type="ECO:0000256" key="1">
    <source>
        <dbReference type="ARBA" id="ARBA00004586"/>
    </source>
</evidence>
<dbReference type="GO" id="GO:0046872">
    <property type="term" value="F:metal ion binding"/>
    <property type="evidence" value="ECO:0007669"/>
    <property type="project" value="UniProtKB-KW"/>
</dbReference>
<dbReference type="Gramene" id="CDX88007">
    <property type="protein sequence ID" value="CDX88007"/>
    <property type="gene ID" value="GSBRNA2T00147409001"/>
</dbReference>
<evidence type="ECO:0000256" key="3">
    <source>
        <dbReference type="ARBA" id="ARBA00023004"/>
    </source>
</evidence>
<protein>
    <submittedName>
        <fullName evidence="5">(rape) hypothetical protein</fullName>
    </submittedName>
</protein>
<reference evidence="5" key="1">
    <citation type="submission" date="2021-01" db="EMBL/GenBank/DDBJ databases">
        <authorList>
            <consortium name="Genoscope - CEA"/>
            <person name="William W."/>
        </authorList>
    </citation>
    <scope>NUCLEOTIDE SEQUENCE</scope>
</reference>
<keyword evidence="3" id="KW-0408">Iron</keyword>
<comment type="subcellular location">
    <subcellularLocation>
        <location evidence="1">Endoplasmic reticulum membrane</location>
    </subcellularLocation>
</comment>
<dbReference type="Proteomes" id="UP001295469">
    <property type="component" value="Chromosome A06"/>
</dbReference>
<gene>
    <name evidence="5" type="ORF">DARMORV10_A06P34210.1</name>
</gene>
<accession>A0A816SJ40</accession>
<evidence type="ECO:0000313" key="5">
    <source>
        <dbReference type="EMBL" id="CAF2088607.1"/>
    </source>
</evidence>
<sequence>MHRAYLAKPHMEKSTVIDQKSGKSTDSRARTSSGTFLPRGRDKTIREIEKRISDVEEGGKTVFPAAKGNYSAVPWWNQRWGMHCFSGARHLMRL</sequence>
<dbReference type="Gene3D" id="2.60.120.620">
    <property type="entry name" value="q2cbj1_9rhob like domain"/>
    <property type="match status" value="1"/>
</dbReference>
<dbReference type="PANTHER" id="PTHR10869">
    <property type="entry name" value="PROLYL 4-HYDROXYLASE ALPHA SUBUNIT"/>
    <property type="match status" value="1"/>
</dbReference>
<organism evidence="5">
    <name type="scientific">Brassica napus</name>
    <name type="common">Rape</name>
    <dbReference type="NCBI Taxonomy" id="3708"/>
    <lineage>
        <taxon>Eukaryota</taxon>
        <taxon>Viridiplantae</taxon>
        <taxon>Streptophyta</taxon>
        <taxon>Embryophyta</taxon>
        <taxon>Tracheophyta</taxon>
        <taxon>Spermatophyta</taxon>
        <taxon>Magnoliopsida</taxon>
        <taxon>eudicotyledons</taxon>
        <taxon>Gunneridae</taxon>
        <taxon>Pentapetalae</taxon>
        <taxon>rosids</taxon>
        <taxon>malvids</taxon>
        <taxon>Brassicales</taxon>
        <taxon>Brassicaceae</taxon>
        <taxon>Brassiceae</taxon>
        <taxon>Brassica</taxon>
    </lineage>
</organism>
<dbReference type="InterPro" id="IPR045054">
    <property type="entry name" value="P4HA-like"/>
</dbReference>
<evidence type="ECO:0000256" key="4">
    <source>
        <dbReference type="SAM" id="MobiDB-lite"/>
    </source>
</evidence>
<dbReference type="EMBL" id="HG994360">
    <property type="protein sequence ID" value="CAF2088607.1"/>
    <property type="molecule type" value="Genomic_DNA"/>
</dbReference>